<keyword evidence="8 10" id="KW-0560">Oxidoreductase</keyword>
<evidence type="ECO:0000313" key="13">
    <source>
        <dbReference type="Proteomes" id="UP001595378"/>
    </source>
</evidence>
<reference evidence="13" key="1">
    <citation type="journal article" date="2019" name="Int. J. Syst. Evol. Microbiol.">
        <title>The Global Catalogue of Microorganisms (GCM) 10K type strain sequencing project: providing services to taxonomists for standard genome sequencing and annotation.</title>
        <authorList>
            <consortium name="The Broad Institute Genomics Platform"/>
            <consortium name="The Broad Institute Genome Sequencing Center for Infectious Disease"/>
            <person name="Wu L."/>
            <person name="Ma J."/>
        </authorList>
    </citation>
    <scope>NUCLEOTIDE SEQUENCE [LARGE SCALE GENOMIC DNA]</scope>
    <source>
        <strain evidence="13">KCTC 52606</strain>
    </source>
</reference>
<comment type="function">
    <text evidence="1 10">Converts 2,5-diamino-6-(ribosylamino)-4(3h)-pyrimidinone 5'-phosphate into 5-amino-6-(ribosylamino)-2,4(1h,3h)-pyrimidinedione 5'-phosphate.</text>
</comment>
<dbReference type="PIRSF" id="PIRSF006769">
    <property type="entry name" value="RibD"/>
    <property type="match status" value="1"/>
</dbReference>
<keyword evidence="10 12" id="KW-0378">Hydrolase</keyword>
<name>A0ABV7EIY7_9SPHN</name>
<dbReference type="NCBIfam" id="TIGR00326">
    <property type="entry name" value="eubact_ribD"/>
    <property type="match status" value="1"/>
</dbReference>
<evidence type="ECO:0000256" key="7">
    <source>
        <dbReference type="ARBA" id="ARBA00022857"/>
    </source>
</evidence>
<comment type="cofactor">
    <cofactor evidence="10">
        <name>Zn(2+)</name>
        <dbReference type="ChEBI" id="CHEBI:29105"/>
    </cofactor>
    <text evidence="10">Binds 1 zinc ion.</text>
</comment>
<protein>
    <recommendedName>
        <fullName evidence="10">Riboflavin biosynthesis protein RibD</fullName>
    </recommendedName>
    <domain>
        <recommendedName>
            <fullName evidence="10">Diaminohydroxyphosphoribosylaminopyrimidine deaminase</fullName>
            <shortName evidence="10">DRAP deaminase</shortName>
            <ecNumber evidence="10">3.5.4.26</ecNumber>
        </recommendedName>
        <alternativeName>
            <fullName evidence="10">Riboflavin-specific deaminase</fullName>
        </alternativeName>
    </domain>
    <domain>
        <recommendedName>
            <fullName evidence="10">5-amino-6-(5-phosphoribosylamino)uracil reductase</fullName>
            <ecNumber evidence="10">1.1.1.193</ecNumber>
        </recommendedName>
        <alternativeName>
            <fullName evidence="10">HTP reductase</fullName>
        </alternativeName>
    </domain>
</protein>
<sequence length="331" mass="34463">MRRVEQPVDAGDSRWLDAAASLATRARPISAPNPAVAALAVKDGVVLGRGWTAPGGRPHAEAMALQQAGDAARGATLYVTLEPCAHASPRGPACADLVAEAGLARVVIGCTDPDPRTNGKGAERLRSAGIAVTLADHAACRDSLAGFLTREVKRRPHVTLKLAVSADGFIGPLSGEPVAITGPIARVHVHRQRAMAEAILVGAGTMRRDAPRLDVRLPGLEALSPRRFVLTRGEAPSGWDRLASPQAIASLLPRQYLYVEGGAQTAAAFLSAGLVDELHLYCAPLTLGQGIPAYGALGAAAAGAPPPGFTCVDRRALGRDSLRIFRPHQET</sequence>
<dbReference type="InterPro" id="IPR002734">
    <property type="entry name" value="RibDG_C"/>
</dbReference>
<keyword evidence="10" id="KW-0479">Metal-binding</keyword>
<keyword evidence="10" id="KW-0862">Zinc</keyword>
<evidence type="ECO:0000256" key="6">
    <source>
        <dbReference type="ARBA" id="ARBA00022619"/>
    </source>
</evidence>
<dbReference type="EMBL" id="JBHRSU010000036">
    <property type="protein sequence ID" value="MFC3101886.1"/>
    <property type="molecule type" value="Genomic_DNA"/>
</dbReference>
<evidence type="ECO:0000259" key="11">
    <source>
        <dbReference type="PROSITE" id="PS51747"/>
    </source>
</evidence>
<evidence type="ECO:0000313" key="12">
    <source>
        <dbReference type="EMBL" id="MFC3101886.1"/>
    </source>
</evidence>
<dbReference type="EC" id="3.5.4.26" evidence="10"/>
<dbReference type="SUPFAM" id="SSF53597">
    <property type="entry name" value="Dihydrofolate reductase-like"/>
    <property type="match status" value="1"/>
</dbReference>
<comment type="catalytic activity">
    <reaction evidence="10">
        <text>2,5-diamino-6-hydroxy-4-(5-phosphoribosylamino)-pyrimidine + H2O + H(+) = 5-amino-6-(5-phospho-D-ribosylamino)uracil + NH4(+)</text>
        <dbReference type="Rhea" id="RHEA:21868"/>
        <dbReference type="ChEBI" id="CHEBI:15377"/>
        <dbReference type="ChEBI" id="CHEBI:15378"/>
        <dbReference type="ChEBI" id="CHEBI:28938"/>
        <dbReference type="ChEBI" id="CHEBI:58453"/>
        <dbReference type="ChEBI" id="CHEBI:58614"/>
        <dbReference type="EC" id="3.5.4.26"/>
    </reaction>
</comment>
<dbReference type="InterPro" id="IPR002125">
    <property type="entry name" value="CMP_dCMP_dom"/>
</dbReference>
<dbReference type="GO" id="GO:0008703">
    <property type="term" value="F:5-amino-6-(5-phosphoribosylamino)uracil reductase activity"/>
    <property type="evidence" value="ECO:0007669"/>
    <property type="project" value="UniProtKB-EC"/>
</dbReference>
<evidence type="ECO:0000256" key="5">
    <source>
        <dbReference type="ARBA" id="ARBA00007417"/>
    </source>
</evidence>
<dbReference type="Gene3D" id="3.40.140.10">
    <property type="entry name" value="Cytidine Deaminase, domain 2"/>
    <property type="match status" value="1"/>
</dbReference>
<dbReference type="Proteomes" id="UP001595378">
    <property type="component" value="Unassembled WGS sequence"/>
</dbReference>
<dbReference type="PANTHER" id="PTHR38011:SF7">
    <property type="entry name" value="2,5-DIAMINO-6-RIBOSYLAMINO-4(3H)-PYRIMIDINONE 5'-PHOSPHATE REDUCTASE"/>
    <property type="match status" value="1"/>
</dbReference>
<comment type="caution">
    <text evidence="12">The sequence shown here is derived from an EMBL/GenBank/DDBJ whole genome shotgun (WGS) entry which is preliminary data.</text>
</comment>
<evidence type="ECO:0000256" key="8">
    <source>
        <dbReference type="ARBA" id="ARBA00023002"/>
    </source>
</evidence>
<feature type="domain" description="CMP/dCMP-type deaminase" evidence="11">
    <location>
        <begin position="10"/>
        <end position="133"/>
    </location>
</feature>
<dbReference type="RefSeq" id="WP_336920235.1">
    <property type="nucleotide sequence ID" value="NZ_JBANRN010000015.1"/>
</dbReference>
<comment type="similarity">
    <text evidence="4 10">In the N-terminal section; belongs to the cytidine and deoxycytidylate deaminase family.</text>
</comment>
<evidence type="ECO:0000256" key="3">
    <source>
        <dbReference type="ARBA" id="ARBA00004910"/>
    </source>
</evidence>
<comment type="catalytic activity">
    <reaction evidence="10">
        <text>5-amino-6-(5-phospho-D-ribitylamino)uracil + NADP(+) = 5-amino-6-(5-phospho-D-ribosylamino)uracil + NADPH + H(+)</text>
        <dbReference type="Rhea" id="RHEA:17845"/>
        <dbReference type="ChEBI" id="CHEBI:15378"/>
        <dbReference type="ChEBI" id="CHEBI:57783"/>
        <dbReference type="ChEBI" id="CHEBI:58349"/>
        <dbReference type="ChEBI" id="CHEBI:58421"/>
        <dbReference type="ChEBI" id="CHEBI:58453"/>
        <dbReference type="EC" id="1.1.1.193"/>
    </reaction>
</comment>
<comment type="pathway">
    <text evidence="3 10">Cofactor biosynthesis; riboflavin biosynthesis; 5-amino-6-(D-ribitylamino)uracil from GTP: step 3/4.</text>
</comment>
<dbReference type="InterPro" id="IPR016193">
    <property type="entry name" value="Cytidine_deaminase-like"/>
</dbReference>
<dbReference type="EC" id="1.1.1.193" evidence="10"/>
<evidence type="ECO:0000256" key="9">
    <source>
        <dbReference type="ARBA" id="ARBA00023268"/>
    </source>
</evidence>
<dbReference type="InterPro" id="IPR050765">
    <property type="entry name" value="Riboflavin_Biosynth_HTPR"/>
</dbReference>
<dbReference type="CDD" id="cd01284">
    <property type="entry name" value="Riboflavin_deaminase-reductase"/>
    <property type="match status" value="1"/>
</dbReference>
<dbReference type="InterPro" id="IPR024072">
    <property type="entry name" value="DHFR-like_dom_sf"/>
</dbReference>
<dbReference type="PROSITE" id="PS51747">
    <property type="entry name" value="CYT_DCMP_DEAMINASES_2"/>
    <property type="match status" value="1"/>
</dbReference>
<evidence type="ECO:0000256" key="2">
    <source>
        <dbReference type="ARBA" id="ARBA00004882"/>
    </source>
</evidence>
<keyword evidence="7 10" id="KW-0521">NADP</keyword>
<dbReference type="SUPFAM" id="SSF53927">
    <property type="entry name" value="Cytidine deaminase-like"/>
    <property type="match status" value="1"/>
</dbReference>
<comment type="similarity">
    <text evidence="5 10">In the C-terminal section; belongs to the HTP reductase family.</text>
</comment>
<evidence type="ECO:0000256" key="1">
    <source>
        <dbReference type="ARBA" id="ARBA00002151"/>
    </source>
</evidence>
<dbReference type="GO" id="GO:0008835">
    <property type="term" value="F:diaminohydroxyphosphoribosylaminopyrimidine deaminase activity"/>
    <property type="evidence" value="ECO:0007669"/>
    <property type="project" value="UniProtKB-EC"/>
</dbReference>
<dbReference type="Pfam" id="PF00383">
    <property type="entry name" value="dCMP_cyt_deam_1"/>
    <property type="match status" value="1"/>
</dbReference>
<evidence type="ECO:0000256" key="4">
    <source>
        <dbReference type="ARBA" id="ARBA00005259"/>
    </source>
</evidence>
<dbReference type="InterPro" id="IPR004794">
    <property type="entry name" value="Eubact_RibD"/>
</dbReference>
<gene>
    <name evidence="12" type="primary">ribD</name>
    <name evidence="12" type="ORF">ACFODK_13400</name>
</gene>
<organism evidence="12 13">
    <name type="scientific">Alteraurantiacibacter lauratis</name>
    <dbReference type="NCBI Taxonomy" id="2054627"/>
    <lineage>
        <taxon>Bacteria</taxon>
        <taxon>Pseudomonadati</taxon>
        <taxon>Pseudomonadota</taxon>
        <taxon>Alphaproteobacteria</taxon>
        <taxon>Sphingomonadales</taxon>
        <taxon>Erythrobacteraceae</taxon>
        <taxon>Alteraurantiacibacter</taxon>
    </lineage>
</organism>
<keyword evidence="13" id="KW-1185">Reference proteome</keyword>
<dbReference type="Pfam" id="PF01872">
    <property type="entry name" value="RibD_C"/>
    <property type="match status" value="1"/>
</dbReference>
<dbReference type="PANTHER" id="PTHR38011">
    <property type="entry name" value="DIHYDROFOLATE REDUCTASE FAMILY PROTEIN (AFU_ORTHOLOGUE AFUA_8G06820)"/>
    <property type="match status" value="1"/>
</dbReference>
<keyword evidence="6 10" id="KW-0686">Riboflavin biosynthesis</keyword>
<dbReference type="Gene3D" id="3.40.430.10">
    <property type="entry name" value="Dihydrofolate Reductase, subunit A"/>
    <property type="match status" value="2"/>
</dbReference>
<evidence type="ECO:0000256" key="10">
    <source>
        <dbReference type="PIRNR" id="PIRNR006769"/>
    </source>
</evidence>
<proteinExistence type="inferred from homology"/>
<keyword evidence="9" id="KW-0511">Multifunctional enzyme</keyword>
<comment type="pathway">
    <text evidence="2 10">Cofactor biosynthesis; riboflavin biosynthesis; 5-amino-6-(D-ribitylamino)uracil from GTP: step 2/4.</text>
</comment>
<accession>A0ABV7EIY7</accession>